<sequence length="42" mass="5082">MTFPSNLLAIFYNFNLLLITLIYFYTLENEKNHNLIKLVYLI</sequence>
<keyword evidence="1" id="KW-1133">Transmembrane helix</keyword>
<name>A0A0F9WD87_9MICR</name>
<dbReference type="EMBL" id="JPQZ01000045">
    <property type="protein sequence ID" value="KKO74790.1"/>
    <property type="molecule type" value="Genomic_DNA"/>
</dbReference>
<evidence type="ECO:0000313" key="2">
    <source>
        <dbReference type="EMBL" id="KKO74790.1"/>
    </source>
</evidence>
<evidence type="ECO:0000256" key="1">
    <source>
        <dbReference type="SAM" id="Phobius"/>
    </source>
</evidence>
<accession>A0A0F9WD87</accession>
<dbReference type="GeneID" id="36320622"/>
<organism evidence="2 3">
    <name type="scientific">Vairimorpha ceranae</name>
    <dbReference type="NCBI Taxonomy" id="40302"/>
    <lineage>
        <taxon>Eukaryota</taxon>
        <taxon>Fungi</taxon>
        <taxon>Fungi incertae sedis</taxon>
        <taxon>Microsporidia</taxon>
        <taxon>Nosematidae</taxon>
        <taxon>Vairimorpha</taxon>
    </lineage>
</organism>
<dbReference type="VEuPathDB" id="MicrosporidiaDB:AAJ76_4500016131"/>
<keyword evidence="1" id="KW-0472">Membrane</keyword>
<keyword evidence="3" id="KW-1185">Reference proteome</keyword>
<dbReference type="Proteomes" id="UP000034350">
    <property type="component" value="Unassembled WGS sequence"/>
</dbReference>
<comment type="caution">
    <text evidence="2">The sequence shown here is derived from an EMBL/GenBank/DDBJ whole genome shotgun (WGS) entry which is preliminary data.</text>
</comment>
<evidence type="ECO:0000313" key="3">
    <source>
        <dbReference type="Proteomes" id="UP000034350"/>
    </source>
</evidence>
<dbReference type="AlphaFoldDB" id="A0A0F9WD87"/>
<protein>
    <submittedName>
        <fullName evidence="2">Uncharacterized protein</fullName>
    </submittedName>
</protein>
<proteinExistence type="predicted"/>
<feature type="transmembrane region" description="Helical" evidence="1">
    <location>
        <begin position="6"/>
        <end position="27"/>
    </location>
</feature>
<dbReference type="RefSeq" id="XP_024330532.1">
    <property type="nucleotide sequence ID" value="XM_024475675.1"/>
</dbReference>
<reference evidence="2 3" key="1">
    <citation type="journal article" date="2015" name="Environ. Microbiol.">
        <title>Genome analyses suggest the presence of polyploidy and recent human-driven expansions in eight global populations of the honeybee pathogen Nosema ceranae.</title>
        <authorList>
            <person name="Pelin A."/>
            <person name="Selman M."/>
            <person name="Aris-Brosou S."/>
            <person name="Farinelli L."/>
            <person name="Corradi N."/>
        </authorList>
    </citation>
    <scope>NUCLEOTIDE SEQUENCE [LARGE SCALE GENOMIC DNA]</scope>
    <source>
        <strain evidence="2 3">PA08 1199</strain>
    </source>
</reference>
<gene>
    <name evidence="2" type="ORF">AAJ76_4500016131</name>
</gene>
<keyword evidence="1" id="KW-0812">Transmembrane</keyword>